<name>A0AAE0L2Z5_9CHLO</name>
<comment type="caution">
    <text evidence="2">The sequence shown here is derived from an EMBL/GenBank/DDBJ whole genome shotgun (WGS) entry which is preliminary data.</text>
</comment>
<accession>A0AAE0L2Z5</accession>
<protein>
    <recommendedName>
        <fullName evidence="1">Methyltransferase domain-containing protein</fullName>
    </recommendedName>
</protein>
<feature type="domain" description="Methyltransferase" evidence="1">
    <location>
        <begin position="105"/>
        <end position="152"/>
    </location>
</feature>
<dbReference type="Gene3D" id="3.40.50.150">
    <property type="entry name" value="Vaccinia Virus protein VP39"/>
    <property type="match status" value="1"/>
</dbReference>
<evidence type="ECO:0000313" key="2">
    <source>
        <dbReference type="EMBL" id="KAK3269927.1"/>
    </source>
</evidence>
<evidence type="ECO:0000313" key="3">
    <source>
        <dbReference type="Proteomes" id="UP001190700"/>
    </source>
</evidence>
<dbReference type="Pfam" id="PF13649">
    <property type="entry name" value="Methyltransf_25"/>
    <property type="match status" value="1"/>
</dbReference>
<evidence type="ECO:0000259" key="1">
    <source>
        <dbReference type="Pfam" id="PF13649"/>
    </source>
</evidence>
<proteinExistence type="predicted"/>
<dbReference type="SUPFAM" id="SSF53335">
    <property type="entry name" value="S-adenosyl-L-methionine-dependent methyltransferases"/>
    <property type="match status" value="1"/>
</dbReference>
<dbReference type="CDD" id="cd02440">
    <property type="entry name" value="AdoMet_MTases"/>
    <property type="match status" value="1"/>
</dbReference>
<reference evidence="2 3" key="1">
    <citation type="journal article" date="2015" name="Genome Biol. Evol.">
        <title>Comparative Genomics of a Bacterivorous Green Alga Reveals Evolutionary Causalities and Consequences of Phago-Mixotrophic Mode of Nutrition.</title>
        <authorList>
            <person name="Burns J.A."/>
            <person name="Paasch A."/>
            <person name="Narechania A."/>
            <person name="Kim E."/>
        </authorList>
    </citation>
    <scope>NUCLEOTIDE SEQUENCE [LARGE SCALE GENOMIC DNA]</scope>
    <source>
        <strain evidence="2 3">PLY_AMNH</strain>
    </source>
</reference>
<dbReference type="InterPro" id="IPR041698">
    <property type="entry name" value="Methyltransf_25"/>
</dbReference>
<dbReference type="EMBL" id="LGRX02010668">
    <property type="protein sequence ID" value="KAK3269927.1"/>
    <property type="molecule type" value="Genomic_DNA"/>
</dbReference>
<keyword evidence="3" id="KW-1185">Reference proteome</keyword>
<organism evidence="2 3">
    <name type="scientific">Cymbomonas tetramitiformis</name>
    <dbReference type="NCBI Taxonomy" id="36881"/>
    <lineage>
        <taxon>Eukaryota</taxon>
        <taxon>Viridiplantae</taxon>
        <taxon>Chlorophyta</taxon>
        <taxon>Pyramimonadophyceae</taxon>
        <taxon>Pyramimonadales</taxon>
        <taxon>Pyramimonadaceae</taxon>
        <taxon>Cymbomonas</taxon>
    </lineage>
</organism>
<dbReference type="InterPro" id="IPR029063">
    <property type="entry name" value="SAM-dependent_MTases_sf"/>
</dbReference>
<dbReference type="AlphaFoldDB" id="A0AAE0L2Z5"/>
<sequence>MAGAYEVCLCPSALKVEFKAGDEVFVRLNRDKSTGRAVVLAPVITDPENSYHGRIKVQYHDSKTTYHVRPARISKVTTKRILVCYSTKEYRKLARTQLEPEDACLEIGCSWGRCTYVLAQQCRHVVGLDISQEAVEACRAQYPNLRFEMLDCLAPERLLEYAEGCSKVFVDIGGNRELEAVRRMISICTTFSPSVIVVKSQELYKHLETHPQGIFNDLQEVGPNSRVNQNCDELMSAVGLSTEELYPQFLSEESCSGQLRRLLLEESKARGVLFTASDFEDVALHLVGESDVAAVEAKYPGLWEPLKKKIRACLRSAIRGAMCTEARKQTLLHYREAFEGNTLSSVNRQEADQLLRDDEFARGGEQRDPRGDARFAAVVKQTLGVQHLDGGLSVQHIAFIVLVMRVTFLGMDLEAWASAKFSGNAEDLEEFKRKEVHSIMEKLLLEKSEALPLIDCRKMDHE</sequence>
<gene>
    <name evidence="2" type="ORF">CYMTET_21651</name>
</gene>
<dbReference type="Proteomes" id="UP001190700">
    <property type="component" value="Unassembled WGS sequence"/>
</dbReference>